<proteinExistence type="inferred from homology"/>
<dbReference type="GO" id="GO:0004650">
    <property type="term" value="F:polygalacturonase activity"/>
    <property type="evidence" value="ECO:0007669"/>
    <property type="project" value="InterPro"/>
</dbReference>
<evidence type="ECO:0000256" key="10">
    <source>
        <dbReference type="SAM" id="SignalP"/>
    </source>
</evidence>
<evidence type="ECO:0000256" key="5">
    <source>
        <dbReference type="ARBA" id="ARBA00022801"/>
    </source>
</evidence>
<evidence type="ECO:0008006" key="12">
    <source>
        <dbReference type="Google" id="ProtNLM"/>
    </source>
</evidence>
<keyword evidence="6 9" id="KW-0326">Glycosidase</keyword>
<evidence type="ECO:0000256" key="4">
    <source>
        <dbReference type="ARBA" id="ARBA00022525"/>
    </source>
</evidence>
<dbReference type="SMART" id="SM00710">
    <property type="entry name" value="PbH1"/>
    <property type="match status" value="4"/>
</dbReference>
<keyword evidence="4" id="KW-0964">Secreted</keyword>
<gene>
    <name evidence="11" type="ORF">FSB_LOCUS11208</name>
</gene>
<dbReference type="Gene3D" id="2.160.20.10">
    <property type="entry name" value="Single-stranded right-handed beta-helix, Pectin lyase-like"/>
    <property type="match status" value="1"/>
</dbReference>
<evidence type="ECO:0000256" key="9">
    <source>
        <dbReference type="RuleBase" id="RU361169"/>
    </source>
</evidence>
<evidence type="ECO:0000256" key="3">
    <source>
        <dbReference type="ARBA" id="ARBA00022512"/>
    </source>
</evidence>
<keyword evidence="5 9" id="KW-0378">Hydrolase</keyword>
<dbReference type="SUPFAM" id="SSF51126">
    <property type="entry name" value="Pectin lyase-like"/>
    <property type="match status" value="1"/>
</dbReference>
<evidence type="ECO:0000256" key="2">
    <source>
        <dbReference type="ARBA" id="ARBA00008834"/>
    </source>
</evidence>
<dbReference type="InterPro" id="IPR011050">
    <property type="entry name" value="Pectin_lyase_fold/virulence"/>
</dbReference>
<evidence type="ECO:0000256" key="6">
    <source>
        <dbReference type="ARBA" id="ARBA00023295"/>
    </source>
</evidence>
<name>A0A2N9EX52_FAGSY</name>
<organism evidence="11">
    <name type="scientific">Fagus sylvatica</name>
    <name type="common">Beechnut</name>
    <dbReference type="NCBI Taxonomy" id="28930"/>
    <lineage>
        <taxon>Eukaryota</taxon>
        <taxon>Viridiplantae</taxon>
        <taxon>Streptophyta</taxon>
        <taxon>Embryophyta</taxon>
        <taxon>Tracheophyta</taxon>
        <taxon>Spermatophyta</taxon>
        <taxon>Magnoliopsida</taxon>
        <taxon>eudicotyledons</taxon>
        <taxon>Gunneridae</taxon>
        <taxon>Pentapetalae</taxon>
        <taxon>rosids</taxon>
        <taxon>fabids</taxon>
        <taxon>Fagales</taxon>
        <taxon>Fagaceae</taxon>
        <taxon>Fagus</taxon>
    </lineage>
</organism>
<evidence type="ECO:0000256" key="7">
    <source>
        <dbReference type="ARBA" id="ARBA00023316"/>
    </source>
</evidence>
<feature type="active site" evidence="8">
    <location>
        <position position="253"/>
    </location>
</feature>
<dbReference type="InterPro" id="IPR012334">
    <property type="entry name" value="Pectin_lyas_fold"/>
</dbReference>
<dbReference type="GO" id="GO:0005975">
    <property type="term" value="P:carbohydrate metabolic process"/>
    <property type="evidence" value="ECO:0007669"/>
    <property type="project" value="InterPro"/>
</dbReference>
<keyword evidence="7" id="KW-0961">Cell wall biogenesis/degradation</keyword>
<sequence>MANFLLHVLVLALCVLSNQSHGILTDSVKVYNVVDYGAVGDGLADDTQAFSDAWNATCQSSVSFPAMYVPQGMTFLLQPLTFNGSCKSRNITVQIDANIIAPSDPFAWKCPGNECHRWITFLNFNGLFISGSGTINGQGTNWWGLSCQQNKRGCGKKPTGFVIENSNNVHIDGLTFVDSPQMHIAFERSTWVHATSLTIQAPKDSPNTDGIHIQHSQNIIIDNIRIATGDDCISIADGSSHINISKIDCGPGHGISIGSLGAKGKHETVQFVHVKDVSFTGTTNGVRIKTWQGGKGYARHITFERIVSNGSARPIIIDQYYCAHEHCTNQKSAVQVSDVLYDQISGTSDAEIAVKFACSKSLPCTNIFMRNITLHSTENGSKTSSICQNVRGLRNGEIIPNVPCLHEAHHPSNSGETLYGLTPTSKWLLHDNELSLVPMVIMENHPWQLAPWHCLSQCVKEGGIAFEKAHGCEIYYGIG</sequence>
<dbReference type="GO" id="GO:0071555">
    <property type="term" value="P:cell wall organization"/>
    <property type="evidence" value="ECO:0007669"/>
    <property type="project" value="UniProtKB-KW"/>
</dbReference>
<feature type="signal peptide" evidence="10">
    <location>
        <begin position="1"/>
        <end position="22"/>
    </location>
</feature>
<feature type="chain" id="PRO_5014860688" description="Pectate lyase superfamily protein domain-containing protein" evidence="10">
    <location>
        <begin position="23"/>
        <end position="479"/>
    </location>
</feature>
<dbReference type="PANTHER" id="PTHR31375">
    <property type="match status" value="1"/>
</dbReference>
<dbReference type="EMBL" id="OIVN01000637">
    <property type="protein sequence ID" value="SPC83326.1"/>
    <property type="molecule type" value="Genomic_DNA"/>
</dbReference>
<evidence type="ECO:0000313" key="11">
    <source>
        <dbReference type="EMBL" id="SPC83326.1"/>
    </source>
</evidence>
<evidence type="ECO:0000256" key="1">
    <source>
        <dbReference type="ARBA" id="ARBA00004191"/>
    </source>
</evidence>
<keyword evidence="3" id="KW-0134">Cell wall</keyword>
<dbReference type="InterPro" id="IPR000743">
    <property type="entry name" value="Glyco_hydro_28"/>
</dbReference>
<dbReference type="InterPro" id="IPR006626">
    <property type="entry name" value="PbH1"/>
</dbReference>
<dbReference type="Pfam" id="PF00295">
    <property type="entry name" value="Glyco_hydro_28"/>
    <property type="match status" value="1"/>
</dbReference>
<dbReference type="FunFam" id="2.160.20.10:FF:000056">
    <property type="entry name" value="Pectin lyase-like superfamily protein"/>
    <property type="match status" value="1"/>
</dbReference>
<dbReference type="AlphaFoldDB" id="A0A2N9EX52"/>
<accession>A0A2N9EX52</accession>
<reference evidence="11" key="1">
    <citation type="submission" date="2018-02" db="EMBL/GenBank/DDBJ databases">
        <authorList>
            <person name="Cohen D.B."/>
            <person name="Kent A.D."/>
        </authorList>
    </citation>
    <scope>NUCLEOTIDE SEQUENCE</scope>
</reference>
<comment type="similarity">
    <text evidence="2 9">Belongs to the glycosyl hydrolase 28 family.</text>
</comment>
<protein>
    <recommendedName>
        <fullName evidence="12">Pectate lyase superfamily protein domain-containing protein</fullName>
    </recommendedName>
</protein>
<evidence type="ECO:0000256" key="8">
    <source>
        <dbReference type="PROSITE-ProRule" id="PRU10052"/>
    </source>
</evidence>
<keyword evidence="10" id="KW-0732">Signal</keyword>
<comment type="subcellular location">
    <subcellularLocation>
        <location evidence="1">Secreted</location>
        <location evidence="1">Cell wall</location>
    </subcellularLocation>
</comment>
<dbReference type="PROSITE" id="PS00502">
    <property type="entry name" value="POLYGALACTURONASE"/>
    <property type="match status" value="1"/>
</dbReference>